<dbReference type="Gene3D" id="2.30.170.40">
    <property type="entry name" value="Ribosomal protein L28/L24"/>
    <property type="match status" value="1"/>
</dbReference>
<reference evidence="5 6" key="1">
    <citation type="journal article" date="2017" name="ISME J.">
        <title>Potential for microbial H2 and metal transformations associated with novel bacteria and archaea in deep terrestrial subsurface sediments.</title>
        <authorList>
            <person name="Hernsdorf A.W."/>
            <person name="Amano Y."/>
            <person name="Miyakawa K."/>
            <person name="Ise K."/>
            <person name="Suzuki Y."/>
            <person name="Anantharaman K."/>
            <person name="Probst A."/>
            <person name="Burstein D."/>
            <person name="Thomas B.C."/>
            <person name="Banfield J.F."/>
        </authorList>
    </citation>
    <scope>NUCLEOTIDE SEQUENCE [LARGE SCALE GENOMIC DNA]</scope>
    <source>
        <strain evidence="5">HGW-Dojkabacteria-1</strain>
    </source>
</reference>
<keyword evidence="2 4" id="KW-0689">Ribosomal protein</keyword>
<dbReference type="InterPro" id="IPR050096">
    <property type="entry name" value="Bacterial_rp_bL28"/>
</dbReference>
<dbReference type="Proteomes" id="UP000233417">
    <property type="component" value="Unassembled WGS sequence"/>
</dbReference>
<evidence type="ECO:0000256" key="4">
    <source>
        <dbReference type="HAMAP-Rule" id="MF_00373"/>
    </source>
</evidence>
<accession>A0A2N2F4C5</accession>
<comment type="similarity">
    <text evidence="1 4">Belongs to the bacterial ribosomal protein bL28 family.</text>
</comment>
<dbReference type="SUPFAM" id="SSF143800">
    <property type="entry name" value="L28p-like"/>
    <property type="match status" value="1"/>
</dbReference>
<organism evidence="5 6">
    <name type="scientific">Candidatus Dojkabacteria bacterium HGW-Dojkabacteria-1</name>
    <dbReference type="NCBI Taxonomy" id="2013761"/>
    <lineage>
        <taxon>Bacteria</taxon>
        <taxon>Candidatus Dojkabacteria</taxon>
    </lineage>
</organism>
<evidence type="ECO:0000313" key="6">
    <source>
        <dbReference type="Proteomes" id="UP000233417"/>
    </source>
</evidence>
<sequence>MAKVCELCGKSTAAGRRIQHHHSIGWKYKAPRSTRTFKPNLRKIKVDIEGDVQSIYTCMKCYKRLQKEAQE</sequence>
<proteinExistence type="inferred from homology"/>
<keyword evidence="3 4" id="KW-0687">Ribonucleoprotein</keyword>
<gene>
    <name evidence="4" type="primary">rpmB</name>
    <name evidence="5" type="ORF">CVU76_03500</name>
</gene>
<evidence type="ECO:0000313" key="5">
    <source>
        <dbReference type="EMBL" id="PKN03062.1"/>
    </source>
</evidence>
<dbReference type="GO" id="GO:0003735">
    <property type="term" value="F:structural constituent of ribosome"/>
    <property type="evidence" value="ECO:0007669"/>
    <property type="project" value="InterPro"/>
</dbReference>
<dbReference type="HAMAP" id="MF_00373">
    <property type="entry name" value="Ribosomal_bL28"/>
    <property type="match status" value="1"/>
</dbReference>
<dbReference type="EMBL" id="PHAO01000001">
    <property type="protein sequence ID" value="PKN03062.1"/>
    <property type="molecule type" value="Genomic_DNA"/>
</dbReference>
<evidence type="ECO:0000256" key="3">
    <source>
        <dbReference type="ARBA" id="ARBA00023274"/>
    </source>
</evidence>
<name>A0A2N2F4C5_9BACT</name>
<dbReference type="PANTHER" id="PTHR39080:SF1">
    <property type="entry name" value="LARGE RIBOSOMAL SUBUNIT PROTEIN BL28A"/>
    <property type="match status" value="1"/>
</dbReference>
<dbReference type="AlphaFoldDB" id="A0A2N2F4C5"/>
<dbReference type="Pfam" id="PF00830">
    <property type="entry name" value="Ribosomal_L28"/>
    <property type="match status" value="1"/>
</dbReference>
<protein>
    <recommendedName>
        <fullName evidence="4">Large ribosomal subunit protein bL28</fullName>
    </recommendedName>
</protein>
<dbReference type="GO" id="GO:0006412">
    <property type="term" value="P:translation"/>
    <property type="evidence" value="ECO:0007669"/>
    <property type="project" value="UniProtKB-UniRule"/>
</dbReference>
<dbReference type="InterPro" id="IPR037147">
    <property type="entry name" value="Ribosomal_bL28_sf"/>
</dbReference>
<dbReference type="GO" id="GO:0005840">
    <property type="term" value="C:ribosome"/>
    <property type="evidence" value="ECO:0007669"/>
    <property type="project" value="UniProtKB-KW"/>
</dbReference>
<dbReference type="PANTHER" id="PTHR39080">
    <property type="entry name" value="50S RIBOSOMAL PROTEIN L28"/>
    <property type="match status" value="1"/>
</dbReference>
<evidence type="ECO:0000256" key="1">
    <source>
        <dbReference type="ARBA" id="ARBA00008760"/>
    </source>
</evidence>
<dbReference type="GO" id="GO:1990904">
    <property type="term" value="C:ribonucleoprotein complex"/>
    <property type="evidence" value="ECO:0007669"/>
    <property type="project" value="UniProtKB-KW"/>
</dbReference>
<evidence type="ECO:0000256" key="2">
    <source>
        <dbReference type="ARBA" id="ARBA00022980"/>
    </source>
</evidence>
<dbReference type="InterPro" id="IPR026569">
    <property type="entry name" value="Ribosomal_bL28"/>
</dbReference>
<comment type="caution">
    <text evidence="5">The sequence shown here is derived from an EMBL/GenBank/DDBJ whole genome shotgun (WGS) entry which is preliminary data.</text>
</comment>
<dbReference type="InterPro" id="IPR034704">
    <property type="entry name" value="Ribosomal_bL28/bL31-like_sf"/>
</dbReference>